<dbReference type="SUPFAM" id="SSF51735">
    <property type="entry name" value="NAD(P)-binding Rossmann-fold domains"/>
    <property type="match status" value="1"/>
</dbReference>
<dbReference type="RefSeq" id="WP_091822067.1">
    <property type="nucleotide sequence ID" value="NZ_FNRJ01000001.1"/>
</dbReference>
<dbReference type="Pfam" id="PF13561">
    <property type="entry name" value="adh_short_C2"/>
    <property type="match status" value="1"/>
</dbReference>
<dbReference type="PRINTS" id="PR00080">
    <property type="entry name" value="SDRFAMILY"/>
</dbReference>
<dbReference type="STRING" id="1122198.SAMN02745729_101332"/>
<sequence length="250" mass="25508">MLNRFEGKTALITGAASGIGKATAIKLASEGAAVVVADLHEQAAQAVVAEITGAGGKAAAFGGDFTSPSVNEAAVAFAVETFGALHLAFNNAGIIGPQGPLHEVDIDGYKKLIDINLDAVFYGLKYEVPAILAAGGGAIVNTASILGLVGTPGYVPYVTAKHAVSGLTKSAALQYSAKGIRINSVHPGYIDTPLLNELSREEYDSLVALHPMGRLGTSEEVANVVAFLLSDDAAFVSGSQYTVDGGYTAQ</sequence>
<name>A0A1H3Y0B2_9GAMM</name>
<comment type="similarity">
    <text evidence="1">Belongs to the short-chain dehydrogenases/reductases (SDR) family.</text>
</comment>
<evidence type="ECO:0000313" key="4">
    <source>
        <dbReference type="Proteomes" id="UP000242469"/>
    </source>
</evidence>
<dbReference type="Proteomes" id="UP000242469">
    <property type="component" value="Unassembled WGS sequence"/>
</dbReference>
<dbReference type="PANTHER" id="PTHR24321">
    <property type="entry name" value="DEHYDROGENASES, SHORT CHAIN"/>
    <property type="match status" value="1"/>
</dbReference>
<keyword evidence="2" id="KW-0560">Oxidoreductase</keyword>
<dbReference type="OrthoDB" id="6861885at2"/>
<accession>A0A1H3Y0B2</accession>
<dbReference type="InterPro" id="IPR020904">
    <property type="entry name" value="Sc_DH/Rdtase_CS"/>
</dbReference>
<gene>
    <name evidence="3" type="ORF">SAMN02745729_101332</name>
</gene>
<dbReference type="PANTHER" id="PTHR24321:SF8">
    <property type="entry name" value="ESTRADIOL 17-BETA-DEHYDROGENASE 8-RELATED"/>
    <property type="match status" value="1"/>
</dbReference>
<dbReference type="Gene3D" id="3.40.50.720">
    <property type="entry name" value="NAD(P)-binding Rossmann-like Domain"/>
    <property type="match status" value="1"/>
</dbReference>
<keyword evidence="4" id="KW-1185">Reference proteome</keyword>
<evidence type="ECO:0000256" key="2">
    <source>
        <dbReference type="ARBA" id="ARBA00023002"/>
    </source>
</evidence>
<proteinExistence type="inferred from homology"/>
<dbReference type="NCBIfam" id="NF005559">
    <property type="entry name" value="PRK07231.1"/>
    <property type="match status" value="1"/>
</dbReference>
<dbReference type="GO" id="GO:0016491">
    <property type="term" value="F:oxidoreductase activity"/>
    <property type="evidence" value="ECO:0007669"/>
    <property type="project" value="UniProtKB-KW"/>
</dbReference>
<dbReference type="PRINTS" id="PR00081">
    <property type="entry name" value="GDHRDH"/>
</dbReference>
<evidence type="ECO:0000256" key="1">
    <source>
        <dbReference type="ARBA" id="ARBA00006484"/>
    </source>
</evidence>
<dbReference type="InterPro" id="IPR036291">
    <property type="entry name" value="NAD(P)-bd_dom_sf"/>
</dbReference>
<evidence type="ECO:0000313" key="3">
    <source>
        <dbReference type="EMBL" id="SEA05013.1"/>
    </source>
</evidence>
<protein>
    <submittedName>
        <fullName evidence="3">NAD(P)-dependent dehydrogenase, short-chain alcohol dehydrogenase family</fullName>
    </submittedName>
</protein>
<dbReference type="PROSITE" id="PS00061">
    <property type="entry name" value="ADH_SHORT"/>
    <property type="match status" value="1"/>
</dbReference>
<dbReference type="AlphaFoldDB" id="A0A1H3Y0B2"/>
<organism evidence="3 4">
    <name type="scientific">Marinobacterium iners DSM 11526</name>
    <dbReference type="NCBI Taxonomy" id="1122198"/>
    <lineage>
        <taxon>Bacteria</taxon>
        <taxon>Pseudomonadati</taxon>
        <taxon>Pseudomonadota</taxon>
        <taxon>Gammaproteobacteria</taxon>
        <taxon>Oceanospirillales</taxon>
        <taxon>Oceanospirillaceae</taxon>
        <taxon>Marinobacterium</taxon>
    </lineage>
</organism>
<reference evidence="4" key="1">
    <citation type="submission" date="2016-10" db="EMBL/GenBank/DDBJ databases">
        <authorList>
            <person name="Varghese N."/>
            <person name="Submissions S."/>
        </authorList>
    </citation>
    <scope>NUCLEOTIDE SEQUENCE [LARGE SCALE GENOMIC DNA]</scope>
    <source>
        <strain evidence="4">DSM 11526</strain>
    </source>
</reference>
<dbReference type="EMBL" id="FNRJ01000001">
    <property type="protein sequence ID" value="SEA05013.1"/>
    <property type="molecule type" value="Genomic_DNA"/>
</dbReference>
<dbReference type="InterPro" id="IPR002347">
    <property type="entry name" value="SDR_fam"/>
</dbReference>
<dbReference type="FunFam" id="3.40.50.720:FF:000084">
    <property type="entry name" value="Short-chain dehydrogenase reductase"/>
    <property type="match status" value="1"/>
</dbReference>